<accession>A0A1I8JRF1</accession>
<proteinExistence type="predicted"/>
<protein>
    <submittedName>
        <fullName evidence="3">Uncharacterized protein</fullName>
    </submittedName>
</protein>
<reference evidence="3" key="1">
    <citation type="submission" date="2016-11" db="UniProtKB">
        <authorList>
            <consortium name="WormBaseParasite"/>
        </authorList>
    </citation>
    <scope>IDENTIFICATION</scope>
</reference>
<feature type="chain" id="PRO_5009321965" evidence="1">
    <location>
        <begin position="27"/>
        <end position="52"/>
    </location>
</feature>
<dbReference type="WBParaSite" id="snap_masked-unitig_42611-processed-gene-0.0-mRNA-1">
    <property type="protein sequence ID" value="snap_masked-unitig_42611-processed-gene-0.0-mRNA-1"/>
    <property type="gene ID" value="snap_masked-unitig_42611-processed-gene-0.0"/>
</dbReference>
<keyword evidence="1" id="KW-0732">Signal</keyword>
<evidence type="ECO:0000313" key="2">
    <source>
        <dbReference type="Proteomes" id="UP000095280"/>
    </source>
</evidence>
<sequence length="52" mass="5300">MKCPVPKLVLPLLLVLAVALWSPAEGRSASGAAVEAAEAEGAARLSDQQWAG</sequence>
<dbReference type="Proteomes" id="UP000095280">
    <property type="component" value="Unplaced"/>
</dbReference>
<evidence type="ECO:0000313" key="3">
    <source>
        <dbReference type="WBParaSite" id="snap_masked-unitig_42611-processed-gene-0.0-mRNA-1"/>
    </source>
</evidence>
<feature type="signal peptide" evidence="1">
    <location>
        <begin position="1"/>
        <end position="26"/>
    </location>
</feature>
<evidence type="ECO:0000256" key="1">
    <source>
        <dbReference type="SAM" id="SignalP"/>
    </source>
</evidence>
<keyword evidence="2" id="KW-1185">Reference proteome</keyword>
<organism evidence="2 3">
    <name type="scientific">Macrostomum lignano</name>
    <dbReference type="NCBI Taxonomy" id="282301"/>
    <lineage>
        <taxon>Eukaryota</taxon>
        <taxon>Metazoa</taxon>
        <taxon>Spiralia</taxon>
        <taxon>Lophotrochozoa</taxon>
        <taxon>Platyhelminthes</taxon>
        <taxon>Rhabditophora</taxon>
        <taxon>Macrostomorpha</taxon>
        <taxon>Macrostomida</taxon>
        <taxon>Macrostomidae</taxon>
        <taxon>Macrostomum</taxon>
    </lineage>
</organism>
<dbReference type="AlphaFoldDB" id="A0A1I8JRF1"/>
<name>A0A1I8JRF1_9PLAT</name>